<accession>A0A211ZGM5</accession>
<dbReference type="AlphaFoldDB" id="A0A211ZGM5"/>
<feature type="domain" description="Amidase" evidence="3">
    <location>
        <begin position="25"/>
        <end position="446"/>
    </location>
</feature>
<name>A0A211ZGM5_9PROT</name>
<dbReference type="OrthoDB" id="7245165at2"/>
<evidence type="ECO:0000256" key="1">
    <source>
        <dbReference type="ARBA" id="ARBA00009199"/>
    </source>
</evidence>
<gene>
    <name evidence="4" type="ORF">BWR60_24825</name>
</gene>
<keyword evidence="5" id="KW-1185">Reference proteome</keyword>
<evidence type="ECO:0000313" key="4">
    <source>
        <dbReference type="EMBL" id="OWJ64431.1"/>
    </source>
</evidence>
<comment type="similarity">
    <text evidence="1">Belongs to the amidase family.</text>
</comment>
<proteinExistence type="inferred from homology"/>
<dbReference type="InterPro" id="IPR036928">
    <property type="entry name" value="AS_sf"/>
</dbReference>
<dbReference type="EMBL" id="NHON01000058">
    <property type="protein sequence ID" value="OWJ64431.1"/>
    <property type="molecule type" value="Genomic_DNA"/>
</dbReference>
<sequence length="466" mass="48869">MTDPALLSAAELSSLYAARDLSPVEATQASLARIERLNPQLNAFCGIHGDEALAQARQAEARWREGKPLSPIDGVPTSVKDLVLARGWPTLRGSRTVDPAGPWDQDAPSVARLRAAGAVLVGRTTTPEFGWKGVTDSALTGITRNPWDPTKTPGGSSGGAAVAAATGMAALNIGSDGGGSIRIPAGFTGIFGLKPSFGRVPAYPLSPFGTVSHLGPMTRTVRDSALMLSVMAQPDPRDWTALPFPVTDFTQGLEDGVRGLRIAFAPTLDNAPVDPEIAASVAQAARVFAELGARVETVTLDLPDTGPVFRAHWCVGAATLLSTIPEEKHALIDPGLRTVAAMGAAIPLLDYTRATLARGRLGVKMNQFHQDWDLLLMPTLPIPAFAAGQNLPQGPDGATWAEWTPFSYPFNLTQQPAASVPCGLTAAGLPIGLQIVGPMFQDALVLRAARAFEALHPAPLPPLARP</sequence>
<evidence type="ECO:0000256" key="2">
    <source>
        <dbReference type="SAM" id="MobiDB-lite"/>
    </source>
</evidence>
<evidence type="ECO:0000313" key="5">
    <source>
        <dbReference type="Proteomes" id="UP000196655"/>
    </source>
</evidence>
<dbReference type="SUPFAM" id="SSF75304">
    <property type="entry name" value="Amidase signature (AS) enzymes"/>
    <property type="match status" value="1"/>
</dbReference>
<dbReference type="PANTHER" id="PTHR11895">
    <property type="entry name" value="TRANSAMIDASE"/>
    <property type="match status" value="1"/>
</dbReference>
<dbReference type="PANTHER" id="PTHR11895:SF7">
    <property type="entry name" value="GLUTAMYL-TRNA(GLN) AMIDOTRANSFERASE SUBUNIT A, MITOCHONDRIAL"/>
    <property type="match status" value="1"/>
</dbReference>
<evidence type="ECO:0000259" key="3">
    <source>
        <dbReference type="Pfam" id="PF01425"/>
    </source>
</evidence>
<dbReference type="Pfam" id="PF01425">
    <property type="entry name" value="Amidase"/>
    <property type="match status" value="1"/>
</dbReference>
<protein>
    <submittedName>
        <fullName evidence="4">Amidase</fullName>
    </submittedName>
</protein>
<dbReference type="RefSeq" id="WP_088153998.1">
    <property type="nucleotide sequence ID" value="NZ_NHON01000058.1"/>
</dbReference>
<dbReference type="GO" id="GO:0003824">
    <property type="term" value="F:catalytic activity"/>
    <property type="evidence" value="ECO:0007669"/>
    <property type="project" value="InterPro"/>
</dbReference>
<dbReference type="InterPro" id="IPR023631">
    <property type="entry name" value="Amidase_dom"/>
</dbReference>
<reference evidence="5" key="1">
    <citation type="submission" date="2017-05" db="EMBL/GenBank/DDBJ databases">
        <authorList>
            <person name="Macchi M."/>
            <person name="Festa S."/>
            <person name="Coppotelli B.M."/>
            <person name="Morelli I.S."/>
        </authorList>
    </citation>
    <scope>NUCLEOTIDE SEQUENCE [LARGE SCALE GENOMIC DNA]</scope>
    <source>
        <strain evidence="5">I</strain>
    </source>
</reference>
<dbReference type="NCBIfam" id="NF004815">
    <property type="entry name" value="PRK06169.1"/>
    <property type="match status" value="1"/>
</dbReference>
<dbReference type="Gene3D" id="3.90.1300.10">
    <property type="entry name" value="Amidase signature (AS) domain"/>
    <property type="match status" value="1"/>
</dbReference>
<dbReference type="STRING" id="1122125.GCA_000423185_04599"/>
<dbReference type="Proteomes" id="UP000196655">
    <property type="component" value="Unassembled WGS sequence"/>
</dbReference>
<comment type="caution">
    <text evidence="4">The sequence shown here is derived from an EMBL/GenBank/DDBJ whole genome shotgun (WGS) entry which is preliminary data.</text>
</comment>
<organism evidence="4 5">
    <name type="scientific">Inquilinus limosus</name>
    <dbReference type="NCBI Taxonomy" id="171674"/>
    <lineage>
        <taxon>Bacteria</taxon>
        <taxon>Pseudomonadati</taxon>
        <taxon>Pseudomonadota</taxon>
        <taxon>Alphaproteobacteria</taxon>
        <taxon>Rhodospirillales</taxon>
        <taxon>Rhodospirillaceae</taxon>
        <taxon>Inquilinus</taxon>
    </lineage>
</organism>
<feature type="region of interest" description="Disordered" evidence="2">
    <location>
        <begin position="140"/>
        <end position="159"/>
    </location>
</feature>
<dbReference type="InterPro" id="IPR000120">
    <property type="entry name" value="Amidase"/>
</dbReference>